<name>A0A2R6AC71_9ARCH</name>
<gene>
    <name evidence="1" type="ORF">B9Q01_02900</name>
</gene>
<evidence type="ECO:0000313" key="2">
    <source>
        <dbReference type="Proteomes" id="UP000240880"/>
    </source>
</evidence>
<sequence>MTGPAWLKSDEDLECEEPKAYVVVCSKAGKENSAFTEALDVLILSEAKPVLLKRTKTGGVFVFSISKSAAGRARALFKRGCAAISNVLYGEKVFTNMHELEGVLKSERVSIRIREKGDAFKDLQERSGSKASVLEVFEECAFLCTQKWV</sequence>
<evidence type="ECO:0000313" key="1">
    <source>
        <dbReference type="EMBL" id="PSN83949.1"/>
    </source>
</evidence>
<organism evidence="1 2">
    <name type="scientific">Candidatus Marsarchaeota G1 archaeon OSP_D</name>
    <dbReference type="NCBI Taxonomy" id="1978155"/>
    <lineage>
        <taxon>Archaea</taxon>
        <taxon>Candidatus Marsarchaeota</taxon>
        <taxon>Candidatus Marsarchaeota group 1</taxon>
    </lineage>
</organism>
<dbReference type="AlphaFoldDB" id="A0A2R6AC71"/>
<reference evidence="1 2" key="1">
    <citation type="submission" date="2017-04" db="EMBL/GenBank/DDBJ databases">
        <title>Novel microbial lineages endemic to geothermal iron-oxide mats fill important gaps in the evolutionary history of Archaea.</title>
        <authorList>
            <person name="Jay Z.J."/>
            <person name="Beam J.P."/>
            <person name="Dlakic M."/>
            <person name="Rusch D.B."/>
            <person name="Kozubal M.A."/>
            <person name="Inskeep W.P."/>
        </authorList>
    </citation>
    <scope>NUCLEOTIDE SEQUENCE [LARGE SCALE GENOMIC DNA]</scope>
    <source>
        <strain evidence="1">OSP_D</strain>
    </source>
</reference>
<proteinExistence type="predicted"/>
<accession>A0A2R6AC71</accession>
<dbReference type="Proteomes" id="UP000240880">
    <property type="component" value="Unassembled WGS sequence"/>
</dbReference>
<comment type="caution">
    <text evidence="1">The sequence shown here is derived from an EMBL/GenBank/DDBJ whole genome shotgun (WGS) entry which is preliminary data.</text>
</comment>
<protein>
    <submittedName>
        <fullName evidence="1">Uncharacterized protein</fullName>
    </submittedName>
</protein>
<dbReference type="EMBL" id="NEXC01000011">
    <property type="protein sequence ID" value="PSN83949.1"/>
    <property type="molecule type" value="Genomic_DNA"/>
</dbReference>